<evidence type="ECO:0000256" key="10">
    <source>
        <dbReference type="ARBA" id="ARBA00023125"/>
    </source>
</evidence>
<dbReference type="GO" id="GO:0016818">
    <property type="term" value="F:hydrolase activity, acting on acid anhydrides, in phosphorus-containing anhydrides"/>
    <property type="evidence" value="ECO:0007669"/>
    <property type="project" value="InterPro"/>
</dbReference>
<evidence type="ECO:0000256" key="1">
    <source>
        <dbReference type="ARBA" id="ARBA00022485"/>
    </source>
</evidence>
<keyword evidence="12" id="KW-0413">Isomerase</keyword>
<reference evidence="15 16" key="1">
    <citation type="submission" date="2018-11" db="EMBL/GenBank/DDBJ databases">
        <title>Genomic Encyclopedia of Type Strains, Phase IV (KMG-IV): sequencing the most valuable type-strain genomes for metagenomic binning, comparative biology and taxonomic classification.</title>
        <authorList>
            <person name="Goeker M."/>
        </authorList>
    </citation>
    <scope>NUCLEOTIDE SEQUENCE [LARGE SCALE GENOMIC DNA]</scope>
    <source>
        <strain evidence="15 16">DSM 101684</strain>
    </source>
</reference>
<evidence type="ECO:0000256" key="12">
    <source>
        <dbReference type="ARBA" id="ARBA00023235"/>
    </source>
</evidence>
<evidence type="ECO:0000256" key="2">
    <source>
        <dbReference type="ARBA" id="ARBA00022723"/>
    </source>
</evidence>
<evidence type="ECO:0000256" key="7">
    <source>
        <dbReference type="ARBA" id="ARBA00022840"/>
    </source>
</evidence>
<keyword evidence="8" id="KW-0408">Iron</keyword>
<feature type="domain" description="Helicase ATP-binding" evidence="14">
    <location>
        <begin position="186"/>
        <end position="452"/>
    </location>
</feature>
<dbReference type="PROSITE" id="PS51193">
    <property type="entry name" value="HELICASE_ATP_BIND_2"/>
    <property type="match status" value="1"/>
</dbReference>
<dbReference type="SMART" id="SM00488">
    <property type="entry name" value="DEXDc2"/>
    <property type="match status" value="1"/>
</dbReference>
<dbReference type="AlphaFoldDB" id="A0A3N4VIQ2"/>
<dbReference type="GO" id="GO:0046872">
    <property type="term" value="F:metal ion binding"/>
    <property type="evidence" value="ECO:0007669"/>
    <property type="project" value="UniProtKB-KW"/>
</dbReference>
<evidence type="ECO:0000256" key="13">
    <source>
        <dbReference type="ARBA" id="ARBA00038058"/>
    </source>
</evidence>
<accession>A0A3N4VIQ2</accession>
<keyword evidence="4" id="KW-0227">DNA damage</keyword>
<dbReference type="InterPro" id="IPR027417">
    <property type="entry name" value="P-loop_NTPase"/>
</dbReference>
<dbReference type="SUPFAM" id="SSF52540">
    <property type="entry name" value="P-loop containing nucleoside triphosphate hydrolases"/>
    <property type="match status" value="1"/>
</dbReference>
<evidence type="ECO:0000313" key="16">
    <source>
        <dbReference type="Proteomes" id="UP000272193"/>
    </source>
</evidence>
<comment type="caution">
    <text evidence="15">The sequence shown here is derived from an EMBL/GenBank/DDBJ whole genome shotgun (WGS) entry which is preliminary data.</text>
</comment>
<dbReference type="GO" id="GO:0003677">
    <property type="term" value="F:DNA binding"/>
    <property type="evidence" value="ECO:0007669"/>
    <property type="project" value="UniProtKB-KW"/>
</dbReference>
<comment type="similarity">
    <text evidence="13">Belongs to the helicase family. DinG subfamily.</text>
</comment>
<evidence type="ECO:0000256" key="5">
    <source>
        <dbReference type="ARBA" id="ARBA00022801"/>
    </source>
</evidence>
<dbReference type="Proteomes" id="UP000272193">
    <property type="component" value="Unassembled WGS sequence"/>
</dbReference>
<keyword evidence="6 15" id="KW-0347">Helicase</keyword>
<name>A0A3N4VIQ2_9BURK</name>
<dbReference type="GO" id="GO:0005524">
    <property type="term" value="F:ATP binding"/>
    <property type="evidence" value="ECO:0007669"/>
    <property type="project" value="UniProtKB-KW"/>
</dbReference>
<dbReference type="InterPro" id="IPR006555">
    <property type="entry name" value="ATP-dep_Helicase_C"/>
</dbReference>
<dbReference type="GO" id="GO:0003678">
    <property type="term" value="F:DNA helicase activity"/>
    <property type="evidence" value="ECO:0007669"/>
    <property type="project" value="InterPro"/>
</dbReference>
<keyword evidence="16" id="KW-1185">Reference proteome</keyword>
<evidence type="ECO:0000256" key="6">
    <source>
        <dbReference type="ARBA" id="ARBA00022806"/>
    </source>
</evidence>
<evidence type="ECO:0000256" key="8">
    <source>
        <dbReference type="ARBA" id="ARBA00023004"/>
    </source>
</evidence>
<keyword evidence="11" id="KW-0234">DNA repair</keyword>
<dbReference type="EMBL" id="RKQL01000001">
    <property type="protein sequence ID" value="RPE72834.1"/>
    <property type="molecule type" value="Genomic_DNA"/>
</dbReference>
<sequence>MDSAPSPQDTAAEPSYTVAVRALCAFTARSGDLDRRFAPTPSAEEGVRGHAALVARRSASYRRELPLEGRWGPLRVRGRADGWDEAAGRLEEIKTFRGRLDTQPAGERRLHWAQLKVYGALLCAERGLRTIELALVYYDIDRGEETCFHERHDAAALQHEFEQQCAAFLAWAQAEAAHRQQRDAALDALPFPMPAFRDGQRALSVAVWRSAQRGQVLMAQAPTGIGKTLGVLFPLLKALPARGVSPGLDKLYVLTAKTPGRAIALDALRRLQPPSGGAEPALRVLELVARETACEYPGRACHGEDCPLARGFWDRLPAARAAAVAEPGGVLDAATLRRVGLAHTVCPYHLAQELLPWVDAVVGDYNHWFDSGGMLYARTTEEGWRVAVAVDEAHNLVERARSMYSASLDALELRAARRTIARPLAAPLRRLERVLARVPEPAPERVPERPAGGAAPPAAYRAFDALPDGLSEALHAALAALTQAMLEAPAAQPEPAALALPLDVPADAPERVDAAQRLRELGYTLGAWLRLAERFGAHSMFEVDASRSGAGVVAPGVRYGLRNLVPGPHLASRWSAAVTTVLFSATLRPEAWHADLLGLPAARLAQVDVPAPFAATQLRVQVAQQLSTRWRDRARSLPALVDLMAAQWRAEPGNYLAFFSSHDYLQQAHAAFTAAHPDVPVWAQSRAMPEPERAAFLARFVPAGRGIGFAVLGGAFGEGIDLVGDRLIGAFIATLGLPSVSPVLEAMRERIDAQFPGRGDDYVGLYPGLQRVVQAAGRVIRGPEDRGILVFMDDRYASARVRALLPSWWPQPTLLRR</sequence>
<dbReference type="OrthoDB" id="9765586at2"/>
<dbReference type="Pfam" id="PF06733">
    <property type="entry name" value="DEAD_2"/>
    <property type="match status" value="1"/>
</dbReference>
<dbReference type="PANTHER" id="PTHR11472">
    <property type="entry name" value="DNA REPAIR DEAD HELICASE RAD3/XP-D SUBFAMILY MEMBER"/>
    <property type="match status" value="1"/>
</dbReference>
<keyword evidence="7" id="KW-0067">ATP-binding</keyword>
<keyword evidence="2" id="KW-0479">Metal-binding</keyword>
<keyword evidence="10" id="KW-0238">DNA-binding</keyword>
<dbReference type="GO" id="GO:0051539">
    <property type="term" value="F:4 iron, 4 sulfur cluster binding"/>
    <property type="evidence" value="ECO:0007669"/>
    <property type="project" value="UniProtKB-KW"/>
</dbReference>
<dbReference type="Pfam" id="PF13307">
    <property type="entry name" value="Helicase_C_2"/>
    <property type="match status" value="1"/>
</dbReference>
<dbReference type="RefSeq" id="WP_124220198.1">
    <property type="nucleotide sequence ID" value="NZ_RKQL01000001.1"/>
</dbReference>
<dbReference type="InterPro" id="IPR006554">
    <property type="entry name" value="Helicase-like_DEXD_c2"/>
</dbReference>
<dbReference type="PANTHER" id="PTHR11472:SF34">
    <property type="entry name" value="REGULATOR OF TELOMERE ELONGATION HELICASE 1"/>
    <property type="match status" value="1"/>
</dbReference>
<evidence type="ECO:0000256" key="9">
    <source>
        <dbReference type="ARBA" id="ARBA00023014"/>
    </source>
</evidence>
<dbReference type="InterPro" id="IPR045028">
    <property type="entry name" value="DinG/Rad3-like"/>
</dbReference>
<dbReference type="Gene3D" id="3.40.50.300">
    <property type="entry name" value="P-loop containing nucleotide triphosphate hydrolases"/>
    <property type="match status" value="2"/>
</dbReference>
<dbReference type="InterPro" id="IPR010614">
    <property type="entry name" value="RAD3-like_helicase_DEAD"/>
</dbReference>
<keyword evidence="3" id="KW-0547">Nucleotide-binding</keyword>
<dbReference type="SMART" id="SM00491">
    <property type="entry name" value="HELICc2"/>
    <property type="match status" value="1"/>
</dbReference>
<evidence type="ECO:0000256" key="11">
    <source>
        <dbReference type="ARBA" id="ARBA00023204"/>
    </source>
</evidence>
<evidence type="ECO:0000256" key="4">
    <source>
        <dbReference type="ARBA" id="ARBA00022763"/>
    </source>
</evidence>
<gene>
    <name evidence="15" type="ORF">EDC62_0540</name>
</gene>
<dbReference type="InterPro" id="IPR014013">
    <property type="entry name" value="Helic_SF1/SF2_ATP-bd_DinG/Rad3"/>
</dbReference>
<keyword evidence="1" id="KW-0004">4Fe-4S</keyword>
<organism evidence="15 16">
    <name type="scientific">Tibeticola sediminis</name>
    <dbReference type="NCBI Taxonomy" id="1917811"/>
    <lineage>
        <taxon>Bacteria</taxon>
        <taxon>Pseudomonadati</taxon>
        <taxon>Pseudomonadota</taxon>
        <taxon>Betaproteobacteria</taxon>
        <taxon>Burkholderiales</taxon>
        <taxon>Comamonadaceae</taxon>
        <taxon>Tibeticola</taxon>
    </lineage>
</organism>
<protein>
    <submittedName>
        <fullName evidence="15">Rad3-related DNA helicase</fullName>
    </submittedName>
</protein>
<keyword evidence="9" id="KW-0411">Iron-sulfur</keyword>
<keyword evidence="5" id="KW-0378">Hydrolase</keyword>
<evidence type="ECO:0000256" key="3">
    <source>
        <dbReference type="ARBA" id="ARBA00022741"/>
    </source>
</evidence>
<proteinExistence type="inferred from homology"/>
<evidence type="ECO:0000313" key="15">
    <source>
        <dbReference type="EMBL" id="RPE72834.1"/>
    </source>
</evidence>
<dbReference type="GO" id="GO:0006281">
    <property type="term" value="P:DNA repair"/>
    <property type="evidence" value="ECO:0007669"/>
    <property type="project" value="UniProtKB-KW"/>
</dbReference>
<evidence type="ECO:0000259" key="14">
    <source>
        <dbReference type="PROSITE" id="PS51193"/>
    </source>
</evidence>